<proteinExistence type="predicted"/>
<evidence type="ECO:0000256" key="1">
    <source>
        <dbReference type="SAM" id="MobiDB-lite"/>
    </source>
</evidence>
<sequence>AGHERGGGGAAGDGRLGELADAVDGLGEDDAHAHVEVRLDVAVERPHPGVVRHEPDRRPPVREDHRRVPQRRVSQVQRRRVAGVAPERAVAVAQHPEVVPVEVPRVHLADVPRQRVRVLEHHVHRRVVREHVHVVAHRGVRVRRRPHHVVPAPERVGRPRRRRERRPQPHLEGPQVRRRREHHGHVVDRPLHVPAAHPVLRVEQLDAPVRRRRRRRRDAGAAEDAVRERLAAREVVPRRGGRRRRRRQPGRAVGAVVEHGQRWRRPGLPAAHADADPVVRRRVLVRRQQHGVAVAGVDVDVVDGERLHVVPVGLHHRQLVILLREASEVVLATLSL</sequence>
<dbReference type="EMBL" id="AP014962">
    <property type="protein sequence ID" value="BAS98291.1"/>
    <property type="molecule type" value="Genomic_DNA"/>
</dbReference>
<dbReference type="AlphaFoldDB" id="A0A0P0WXU8"/>
<reference evidence="3" key="1">
    <citation type="journal article" date="2005" name="Nature">
        <title>The map-based sequence of the rice genome.</title>
        <authorList>
            <consortium name="International rice genome sequencing project (IRGSP)"/>
            <person name="Matsumoto T."/>
            <person name="Wu J."/>
            <person name="Kanamori H."/>
            <person name="Katayose Y."/>
            <person name="Fujisawa M."/>
            <person name="Namiki N."/>
            <person name="Mizuno H."/>
            <person name="Yamamoto K."/>
            <person name="Antonio B.A."/>
            <person name="Baba T."/>
            <person name="Sakata K."/>
            <person name="Nagamura Y."/>
            <person name="Aoki H."/>
            <person name="Arikawa K."/>
            <person name="Arita K."/>
            <person name="Bito T."/>
            <person name="Chiden Y."/>
            <person name="Fujitsuka N."/>
            <person name="Fukunaka R."/>
            <person name="Hamada M."/>
            <person name="Harada C."/>
            <person name="Hayashi A."/>
            <person name="Hijishita S."/>
            <person name="Honda M."/>
            <person name="Hosokawa S."/>
            <person name="Ichikawa Y."/>
            <person name="Idonuma A."/>
            <person name="Iijima M."/>
            <person name="Ikeda M."/>
            <person name="Ikeno M."/>
            <person name="Ito K."/>
            <person name="Ito S."/>
            <person name="Ito T."/>
            <person name="Ito Y."/>
            <person name="Ito Y."/>
            <person name="Iwabuchi A."/>
            <person name="Kamiya K."/>
            <person name="Karasawa W."/>
            <person name="Kurita K."/>
            <person name="Katagiri S."/>
            <person name="Kikuta A."/>
            <person name="Kobayashi H."/>
            <person name="Kobayashi N."/>
            <person name="Machita K."/>
            <person name="Maehara T."/>
            <person name="Masukawa M."/>
            <person name="Mizubayashi T."/>
            <person name="Mukai Y."/>
            <person name="Nagasaki H."/>
            <person name="Nagata Y."/>
            <person name="Naito S."/>
            <person name="Nakashima M."/>
            <person name="Nakama Y."/>
            <person name="Nakamichi Y."/>
            <person name="Nakamura M."/>
            <person name="Meguro A."/>
            <person name="Negishi M."/>
            <person name="Ohta I."/>
            <person name="Ohta T."/>
            <person name="Okamoto M."/>
            <person name="Ono N."/>
            <person name="Saji S."/>
            <person name="Sakaguchi M."/>
            <person name="Sakai K."/>
            <person name="Shibata M."/>
            <person name="Shimokawa T."/>
            <person name="Song J."/>
            <person name="Takazaki Y."/>
            <person name="Terasawa K."/>
            <person name="Tsugane M."/>
            <person name="Tsuji K."/>
            <person name="Ueda S."/>
            <person name="Waki K."/>
            <person name="Yamagata H."/>
            <person name="Yamamoto M."/>
            <person name="Yamamoto S."/>
            <person name="Yamane H."/>
            <person name="Yoshiki S."/>
            <person name="Yoshihara R."/>
            <person name="Yukawa K."/>
            <person name="Zhong H."/>
            <person name="Yano M."/>
            <person name="Yuan Q."/>
            <person name="Ouyang S."/>
            <person name="Liu J."/>
            <person name="Jones K.M."/>
            <person name="Gansberger K."/>
            <person name="Moffat K."/>
            <person name="Hill J."/>
            <person name="Bera J."/>
            <person name="Fadrosh D."/>
            <person name="Jin S."/>
            <person name="Johri S."/>
            <person name="Kim M."/>
            <person name="Overton L."/>
            <person name="Reardon M."/>
            <person name="Tsitrin T."/>
            <person name="Vuong H."/>
            <person name="Weaver B."/>
            <person name="Ciecko A."/>
            <person name="Tallon L."/>
            <person name="Jackson J."/>
            <person name="Pai G."/>
            <person name="Aken S.V."/>
            <person name="Utterback T."/>
            <person name="Reidmuller S."/>
            <person name="Feldblyum T."/>
            <person name="Hsiao J."/>
            <person name="Zismann V."/>
            <person name="Iobst S."/>
            <person name="de Vazeille A.R."/>
            <person name="Buell C.R."/>
            <person name="Ying K."/>
            <person name="Li Y."/>
            <person name="Lu T."/>
            <person name="Huang Y."/>
            <person name="Zhao Q."/>
            <person name="Feng Q."/>
            <person name="Zhang L."/>
            <person name="Zhu J."/>
            <person name="Weng Q."/>
            <person name="Mu J."/>
            <person name="Lu Y."/>
            <person name="Fan D."/>
            <person name="Liu Y."/>
            <person name="Guan J."/>
            <person name="Zhang Y."/>
            <person name="Yu S."/>
            <person name="Liu X."/>
            <person name="Zhang Y."/>
            <person name="Hong G."/>
            <person name="Han B."/>
            <person name="Choisne N."/>
            <person name="Demange N."/>
            <person name="Orjeda G."/>
            <person name="Samain S."/>
            <person name="Cattolico L."/>
            <person name="Pelletier E."/>
            <person name="Couloux A."/>
            <person name="Segurens B."/>
            <person name="Wincker P."/>
            <person name="D'Hont A."/>
            <person name="Scarpelli C."/>
            <person name="Weissenbach J."/>
            <person name="Salanoubat M."/>
            <person name="Quetier F."/>
            <person name="Yu Y."/>
            <person name="Kim H.R."/>
            <person name="Rambo T."/>
            <person name="Currie J."/>
            <person name="Collura K."/>
            <person name="Luo M."/>
            <person name="Yang T."/>
            <person name="Ammiraju J.S.S."/>
            <person name="Engler F."/>
            <person name="Soderlund C."/>
            <person name="Wing R.A."/>
            <person name="Palmer L.E."/>
            <person name="de la Bastide M."/>
            <person name="Spiegel L."/>
            <person name="Nascimento L."/>
            <person name="Zutavern T."/>
            <person name="O'Shaughnessy A."/>
            <person name="Dike S."/>
            <person name="Dedhia N."/>
            <person name="Preston R."/>
            <person name="Balija V."/>
            <person name="McCombie W.R."/>
            <person name="Chow T."/>
            <person name="Chen H."/>
            <person name="Chung M."/>
            <person name="Chen C."/>
            <person name="Shaw J."/>
            <person name="Wu H."/>
            <person name="Hsiao K."/>
            <person name="Chao Y."/>
            <person name="Chu M."/>
            <person name="Cheng C."/>
            <person name="Hour A."/>
            <person name="Lee P."/>
            <person name="Lin S."/>
            <person name="Lin Y."/>
            <person name="Liou J."/>
            <person name="Liu S."/>
            <person name="Hsing Y."/>
            <person name="Raghuvanshi S."/>
            <person name="Mohanty A."/>
            <person name="Bharti A.K."/>
            <person name="Gaur A."/>
            <person name="Gupta V."/>
            <person name="Kumar D."/>
            <person name="Ravi V."/>
            <person name="Vij S."/>
            <person name="Kapur A."/>
            <person name="Khurana P."/>
            <person name="Khurana P."/>
            <person name="Khurana J.P."/>
            <person name="Tyagi A.K."/>
            <person name="Gaikwad K."/>
            <person name="Singh A."/>
            <person name="Dalal V."/>
            <person name="Srivastava S."/>
            <person name="Dixit A."/>
            <person name="Pal A.K."/>
            <person name="Ghazi I.A."/>
            <person name="Yadav M."/>
            <person name="Pandit A."/>
            <person name="Bhargava A."/>
            <person name="Sureshbabu K."/>
            <person name="Batra K."/>
            <person name="Sharma T.R."/>
            <person name="Mohapatra T."/>
            <person name="Singh N.K."/>
            <person name="Messing J."/>
            <person name="Nelson A.B."/>
            <person name="Fuks G."/>
            <person name="Kavchok S."/>
            <person name="Keizer G."/>
            <person name="Linton E."/>
            <person name="Llaca V."/>
            <person name="Song R."/>
            <person name="Tanyolac B."/>
            <person name="Young S."/>
            <person name="Ho-Il K."/>
            <person name="Hahn J.H."/>
            <person name="Sangsakoo G."/>
            <person name="Vanavichit A."/>
            <person name="de Mattos Luiz.A.T."/>
            <person name="Zimmer P.D."/>
            <person name="Malone G."/>
            <person name="Dellagostin O."/>
            <person name="de Oliveira A.C."/>
            <person name="Bevan M."/>
            <person name="Bancroft I."/>
            <person name="Minx P."/>
            <person name="Cordum H."/>
            <person name="Wilson R."/>
            <person name="Cheng Z."/>
            <person name="Jin W."/>
            <person name="Jiang J."/>
            <person name="Leong S.A."/>
            <person name="Iwama H."/>
            <person name="Gojobori T."/>
            <person name="Itoh T."/>
            <person name="Niimura Y."/>
            <person name="Fujii Y."/>
            <person name="Habara T."/>
            <person name="Sakai H."/>
            <person name="Sato Y."/>
            <person name="Wilson G."/>
            <person name="Kumar K."/>
            <person name="McCouch S."/>
            <person name="Juretic N."/>
            <person name="Hoen D."/>
            <person name="Wright S."/>
            <person name="Bruskiewich R."/>
            <person name="Bureau T."/>
            <person name="Miyao A."/>
            <person name="Hirochika H."/>
            <person name="Nishikawa T."/>
            <person name="Kadowaki K."/>
            <person name="Sugiura M."/>
            <person name="Burr B."/>
            <person name="Sasaki T."/>
        </authorList>
    </citation>
    <scope>NUCLEOTIDE SEQUENCE [LARGE SCALE GENOMIC DNA]</scope>
    <source>
        <strain evidence="3">cv. Nipponbare</strain>
    </source>
</reference>
<name>A0A0P0WXU8_ORYSJ</name>
<feature type="non-terminal residue" evidence="2">
    <location>
        <position position="1"/>
    </location>
</feature>
<organism evidence="2 3">
    <name type="scientific">Oryza sativa subsp. japonica</name>
    <name type="common">Rice</name>
    <dbReference type="NCBI Taxonomy" id="39947"/>
    <lineage>
        <taxon>Eukaryota</taxon>
        <taxon>Viridiplantae</taxon>
        <taxon>Streptophyta</taxon>
        <taxon>Embryophyta</taxon>
        <taxon>Tracheophyta</taxon>
        <taxon>Spermatophyta</taxon>
        <taxon>Magnoliopsida</taxon>
        <taxon>Liliopsida</taxon>
        <taxon>Poales</taxon>
        <taxon>Poaceae</taxon>
        <taxon>BOP clade</taxon>
        <taxon>Oryzoideae</taxon>
        <taxon>Oryzeae</taxon>
        <taxon>Oryzinae</taxon>
        <taxon>Oryza</taxon>
        <taxon>Oryza sativa</taxon>
    </lineage>
</organism>
<protein>
    <submittedName>
        <fullName evidence="2">Os06g0567433 protein</fullName>
    </submittedName>
</protein>
<dbReference type="PaxDb" id="39947-A0A0P0WXU8"/>
<feature type="non-terminal residue" evidence="2">
    <location>
        <position position="336"/>
    </location>
</feature>
<dbReference type="Proteomes" id="UP000059680">
    <property type="component" value="Chromosome 6"/>
</dbReference>
<reference evidence="2 3" key="3">
    <citation type="journal article" date="2013" name="Rice">
        <title>Improvement of the Oryza sativa Nipponbare reference genome using next generation sequence and optical map data.</title>
        <authorList>
            <person name="Kawahara Y."/>
            <person name="de la Bastide M."/>
            <person name="Hamilton J.P."/>
            <person name="Kanamori H."/>
            <person name="McCombie W.R."/>
            <person name="Ouyang S."/>
            <person name="Schwartz D.C."/>
            <person name="Tanaka T."/>
            <person name="Wu J."/>
            <person name="Zhou S."/>
            <person name="Childs K.L."/>
            <person name="Davidson R.M."/>
            <person name="Lin H."/>
            <person name="Quesada-Ocampo L."/>
            <person name="Vaillancourt B."/>
            <person name="Sakai H."/>
            <person name="Lee S.S."/>
            <person name="Kim J."/>
            <person name="Numa H."/>
            <person name="Itoh T."/>
            <person name="Buell C.R."/>
            <person name="Matsumoto T."/>
        </authorList>
    </citation>
    <scope>NUCLEOTIDE SEQUENCE [LARGE SCALE GENOMIC DNA]</scope>
    <source>
        <strain evidence="3">cv. Nipponbare</strain>
    </source>
</reference>
<dbReference type="eggNOG" id="ENOG502R780">
    <property type="taxonomic scope" value="Eukaryota"/>
</dbReference>
<dbReference type="Gramene" id="Os06t0567433-00">
    <property type="protein sequence ID" value="Os06t0567433-00"/>
    <property type="gene ID" value="Os06g0567433"/>
</dbReference>
<reference evidence="2 3" key="2">
    <citation type="journal article" date="2013" name="Plant Cell Physiol.">
        <title>Rice Annotation Project Database (RAP-DB): an integrative and interactive database for rice genomics.</title>
        <authorList>
            <person name="Sakai H."/>
            <person name="Lee S.S."/>
            <person name="Tanaka T."/>
            <person name="Numa H."/>
            <person name="Kim J."/>
            <person name="Kawahara Y."/>
            <person name="Wakimoto H."/>
            <person name="Yang C.C."/>
            <person name="Iwamoto M."/>
            <person name="Abe T."/>
            <person name="Yamada Y."/>
            <person name="Muto A."/>
            <person name="Inokuchi H."/>
            <person name="Ikemura T."/>
            <person name="Matsumoto T."/>
            <person name="Sasaki T."/>
            <person name="Itoh T."/>
        </authorList>
    </citation>
    <scope>NUCLEOTIDE SEQUENCE [LARGE SCALE GENOMIC DNA]</scope>
    <source>
        <strain evidence="3">cv. Nipponbare</strain>
    </source>
</reference>
<feature type="region of interest" description="Disordered" evidence="1">
    <location>
        <begin position="152"/>
        <end position="189"/>
    </location>
</feature>
<gene>
    <name evidence="2" type="ordered locus">Os06g0567433</name>
    <name evidence="2" type="ORF">OSNPB_060567433</name>
</gene>
<evidence type="ECO:0000313" key="2">
    <source>
        <dbReference type="EMBL" id="BAS98291.1"/>
    </source>
</evidence>
<feature type="region of interest" description="Disordered" evidence="1">
    <location>
        <begin position="49"/>
        <end position="75"/>
    </location>
</feature>
<feature type="compositionally biased region" description="Basic and acidic residues" evidence="1">
    <location>
        <begin position="49"/>
        <end position="67"/>
    </location>
</feature>
<dbReference type="InParanoid" id="A0A0P0WXU8"/>
<accession>A0A0P0WXU8</accession>
<keyword evidence="3" id="KW-1185">Reference proteome</keyword>
<evidence type="ECO:0000313" key="3">
    <source>
        <dbReference type="Proteomes" id="UP000059680"/>
    </source>
</evidence>